<reference evidence="5" key="1">
    <citation type="journal article" date="2012" name="J. Bacteriol.">
        <title>Genome sequences of type strains of seven species of the marine bacterium Pseudoalteromonas.</title>
        <authorList>
            <person name="Xie B.B."/>
            <person name="Shu Y.L."/>
            <person name="Qin Q.L."/>
            <person name="Rong J.C."/>
            <person name="Zhang X.Y."/>
            <person name="Chen X.L."/>
            <person name="Shi M."/>
            <person name="He H.L."/>
            <person name="Zhou B.C."/>
            <person name="Zhang Y.Z."/>
        </authorList>
    </citation>
    <scope>NUCLEOTIDE SEQUENCE [LARGE SCALE GENOMIC DNA]</scope>
    <source>
        <strain evidence="5">NCIMB 2128</strain>
    </source>
</reference>
<feature type="domain" description="Pirin N-terminal" evidence="3">
    <location>
        <begin position="29"/>
        <end position="118"/>
    </location>
</feature>
<evidence type="ECO:0000313" key="5">
    <source>
        <dbReference type="EMBL" id="ERG61596.1"/>
    </source>
</evidence>
<keyword evidence="6" id="KW-1185">Reference proteome</keyword>
<dbReference type="Gene3D" id="2.60.120.10">
    <property type="entry name" value="Jelly Rolls"/>
    <property type="match status" value="2"/>
</dbReference>
<dbReference type="InterPro" id="IPR012093">
    <property type="entry name" value="Pirin"/>
</dbReference>
<evidence type="ECO:0000259" key="3">
    <source>
        <dbReference type="Pfam" id="PF02678"/>
    </source>
</evidence>
<accession>A0ABN0NK19</accession>
<dbReference type="PIRSF" id="PIRSF006232">
    <property type="entry name" value="Pirin"/>
    <property type="match status" value="1"/>
</dbReference>
<gene>
    <name evidence="5" type="ORF">PUND_06687</name>
</gene>
<feature type="domain" description="Pirin C-terminal" evidence="4">
    <location>
        <begin position="178"/>
        <end position="278"/>
    </location>
</feature>
<dbReference type="InterPro" id="IPR008778">
    <property type="entry name" value="Pirin_C_dom"/>
</dbReference>
<sequence>MKITKVLTAYATQDGDGVNIRRIPGFDGKYLDPFLMIDELKSDDESDYIGGFPPHPHRGIETFTYILKGGFEHKDQMGNTEAIRAGDVQWMSTGSGVMHSEMPLADAEQGLHGFQIWLNMPSADKMREPQYQDTTEHPAPSFTNQQGISLKALAGTWQFESQQLASSLQNLAANGAIADVALPAGKELYLPALKQQKVMIYIHTGSLESAQGETFDSGKLLIVEPSSDICIRAEAAAGVLILAADPLNQPIAHMGPFVMTTEAEIRQAVSDYQNGYFGSLS</sequence>
<organism evidence="5 6">
    <name type="scientific">Pseudoalteromonas undina</name>
    <dbReference type="NCBI Taxonomy" id="43660"/>
    <lineage>
        <taxon>Bacteria</taxon>
        <taxon>Pseudomonadati</taxon>
        <taxon>Pseudomonadota</taxon>
        <taxon>Gammaproteobacteria</taxon>
        <taxon>Alteromonadales</taxon>
        <taxon>Pseudoalteromonadaceae</taxon>
        <taxon>Pseudoalteromonas</taxon>
    </lineage>
</organism>
<dbReference type="CDD" id="cd02909">
    <property type="entry name" value="cupin_pirin_N"/>
    <property type="match status" value="1"/>
</dbReference>
<reference evidence="5" key="2">
    <citation type="submission" date="2013-04" db="EMBL/GenBank/DDBJ databases">
        <title>Genome sequence of Pseudoalteromonas undina.</title>
        <authorList>
            <person name="Xie B.-B."/>
            <person name="Rong J.-C."/>
            <person name="Qin Q.-L."/>
            <person name="Shu Y.-L."/>
            <person name="Zhang Y.-Z."/>
        </authorList>
    </citation>
    <scope>NUCLEOTIDE SEQUENCE</scope>
    <source>
        <strain evidence="5">NCIMB 2128</strain>
    </source>
</reference>
<evidence type="ECO:0000256" key="1">
    <source>
        <dbReference type="ARBA" id="ARBA00008416"/>
    </source>
</evidence>
<dbReference type="Pfam" id="PF05726">
    <property type="entry name" value="Pirin_C"/>
    <property type="match status" value="1"/>
</dbReference>
<dbReference type="InterPro" id="IPR011051">
    <property type="entry name" value="RmlC_Cupin_sf"/>
</dbReference>
<dbReference type="SUPFAM" id="SSF51182">
    <property type="entry name" value="RmlC-like cupins"/>
    <property type="match status" value="1"/>
</dbReference>
<proteinExistence type="inferred from homology"/>
<evidence type="ECO:0000259" key="4">
    <source>
        <dbReference type="Pfam" id="PF05726"/>
    </source>
</evidence>
<evidence type="ECO:0000256" key="2">
    <source>
        <dbReference type="RuleBase" id="RU003457"/>
    </source>
</evidence>
<dbReference type="PANTHER" id="PTHR13903:SF8">
    <property type="entry name" value="PIRIN"/>
    <property type="match status" value="1"/>
</dbReference>
<evidence type="ECO:0000313" key="6">
    <source>
        <dbReference type="Proteomes" id="UP000016534"/>
    </source>
</evidence>
<dbReference type="InterPro" id="IPR014710">
    <property type="entry name" value="RmlC-like_jellyroll"/>
</dbReference>
<dbReference type="PANTHER" id="PTHR13903">
    <property type="entry name" value="PIRIN-RELATED"/>
    <property type="match status" value="1"/>
</dbReference>
<name>A0ABN0NK19_9GAMM</name>
<comment type="similarity">
    <text evidence="1 2">Belongs to the pirin family.</text>
</comment>
<dbReference type="Pfam" id="PF02678">
    <property type="entry name" value="Pirin"/>
    <property type="match status" value="1"/>
</dbReference>
<dbReference type="Proteomes" id="UP000016534">
    <property type="component" value="Unassembled WGS sequence"/>
</dbReference>
<protein>
    <submittedName>
        <fullName evidence="5">Pirin</fullName>
    </submittedName>
</protein>
<comment type="caution">
    <text evidence="5">The sequence shown here is derived from an EMBL/GenBank/DDBJ whole genome shotgun (WGS) entry which is preliminary data.</text>
</comment>
<dbReference type="InterPro" id="IPR003829">
    <property type="entry name" value="Pirin_N_dom"/>
</dbReference>
<dbReference type="EMBL" id="AHCF02000013">
    <property type="protein sequence ID" value="ERG61596.1"/>
    <property type="molecule type" value="Genomic_DNA"/>
</dbReference>